<dbReference type="Pfam" id="PF00892">
    <property type="entry name" value="EamA"/>
    <property type="match status" value="1"/>
</dbReference>
<dbReference type="SUPFAM" id="SSF103481">
    <property type="entry name" value="Multidrug resistance efflux transporter EmrE"/>
    <property type="match status" value="2"/>
</dbReference>
<feature type="transmembrane region" description="Helical" evidence="8">
    <location>
        <begin position="93"/>
        <end position="113"/>
    </location>
</feature>
<keyword evidence="5 8" id="KW-0812">Transmembrane</keyword>
<feature type="domain" description="EamA" evidence="9">
    <location>
        <begin position="29"/>
        <end position="164"/>
    </location>
</feature>
<feature type="transmembrane region" description="Helical" evidence="8">
    <location>
        <begin position="64"/>
        <end position="81"/>
    </location>
</feature>
<dbReference type="PANTHER" id="PTHR22911">
    <property type="entry name" value="ACYL-MALONYL CONDENSING ENZYME-RELATED"/>
    <property type="match status" value="1"/>
</dbReference>
<keyword evidence="7 8" id="KW-0472">Membrane</keyword>
<dbReference type="GO" id="GO:0005886">
    <property type="term" value="C:plasma membrane"/>
    <property type="evidence" value="ECO:0007669"/>
    <property type="project" value="UniProtKB-SubCell"/>
</dbReference>
<feature type="transmembrane region" description="Helical" evidence="8">
    <location>
        <begin position="149"/>
        <end position="167"/>
    </location>
</feature>
<protein>
    <submittedName>
        <fullName evidence="10">Putative Uncharacterized transporter VC_0195</fullName>
    </submittedName>
</protein>
<comment type="subcellular location">
    <subcellularLocation>
        <location evidence="1">Cell membrane</location>
        <topology evidence="1">Multi-pass membrane protein</topology>
    </subcellularLocation>
</comment>
<evidence type="ECO:0000256" key="1">
    <source>
        <dbReference type="ARBA" id="ARBA00004651"/>
    </source>
</evidence>
<reference evidence="10" key="1">
    <citation type="submission" date="2016-04" db="EMBL/GenBank/DDBJ databases">
        <authorList>
            <person name="Evans L.H."/>
            <person name="Alamgir A."/>
            <person name="Owens N."/>
            <person name="Weber N.D."/>
            <person name="Virtaneva K."/>
            <person name="Barbian K."/>
            <person name="Babar A."/>
            <person name="Rosenke K."/>
        </authorList>
    </citation>
    <scope>NUCLEOTIDE SEQUENCE</scope>
    <source>
        <strain evidence="10">86</strain>
    </source>
</reference>
<feature type="transmembrane region" description="Helical" evidence="8">
    <location>
        <begin position="292"/>
        <end position="311"/>
    </location>
</feature>
<evidence type="ECO:0000259" key="9">
    <source>
        <dbReference type="Pfam" id="PF00892"/>
    </source>
</evidence>
<dbReference type="InterPro" id="IPR000620">
    <property type="entry name" value="EamA_dom"/>
</dbReference>
<name>A0A212JWZ1_9DELT</name>
<organism evidence="10">
    <name type="scientific">uncultured delta proteobacterium</name>
    <dbReference type="NCBI Taxonomy" id="34034"/>
    <lineage>
        <taxon>Bacteria</taxon>
        <taxon>Deltaproteobacteria</taxon>
        <taxon>environmental samples</taxon>
    </lineage>
</organism>
<proteinExistence type="inferred from homology"/>
<dbReference type="PANTHER" id="PTHR22911:SF137">
    <property type="entry name" value="SOLUTE CARRIER FAMILY 35 MEMBER G2-RELATED"/>
    <property type="match status" value="1"/>
</dbReference>
<dbReference type="AlphaFoldDB" id="A0A212JWZ1"/>
<feature type="transmembrane region" description="Helical" evidence="8">
    <location>
        <begin position="268"/>
        <end position="286"/>
    </location>
</feature>
<evidence type="ECO:0000256" key="2">
    <source>
        <dbReference type="ARBA" id="ARBA00007362"/>
    </source>
</evidence>
<sequence length="337" mass="37163">MSIRELLHLPAIKEHAGPPDFTGEGELRRGITVLLTVNIIWAMLPAYWKQVAHVPPTEVVCHRSFWGFFLVLFLLWLRGGLSEVRDIVRNRRTVLFLTGCAFSHMFGWAFFIWAVSSGRIVDAALGHYMLPVLNVFSGFILFGERPRRLQWVSIALAASGVGGMLLVFGHLPWVGLVIACNGVIFAALRKNAPVNAMPGLVLELLISAPFLWGYLAYLSLSGQAVYLTQTTTENLWLIGAGIVTIIPQMGYAFGLCRVPLTTISLLQYIPPTGNFLLGVFMFNEAFTPVKAFGFIFIWAGLIVFTLEGILFRKTARPVPHVTLPPHAGGIDGKSGKE</sequence>
<dbReference type="EMBL" id="FLUQ01000002">
    <property type="protein sequence ID" value="SBW03994.1"/>
    <property type="molecule type" value="Genomic_DNA"/>
</dbReference>
<keyword evidence="4" id="KW-1003">Cell membrane</keyword>
<gene>
    <name evidence="10" type="ORF">KL86DPRO_20240</name>
</gene>
<evidence type="ECO:0000256" key="8">
    <source>
        <dbReference type="SAM" id="Phobius"/>
    </source>
</evidence>
<dbReference type="NCBIfam" id="TIGR00688">
    <property type="entry name" value="rarD"/>
    <property type="match status" value="1"/>
</dbReference>
<keyword evidence="3" id="KW-0813">Transport</keyword>
<evidence type="ECO:0000313" key="10">
    <source>
        <dbReference type="EMBL" id="SBW03994.1"/>
    </source>
</evidence>
<dbReference type="InterPro" id="IPR037185">
    <property type="entry name" value="EmrE-like"/>
</dbReference>
<dbReference type="InterPro" id="IPR004626">
    <property type="entry name" value="RarD"/>
</dbReference>
<evidence type="ECO:0000256" key="5">
    <source>
        <dbReference type="ARBA" id="ARBA00022692"/>
    </source>
</evidence>
<accession>A0A212JWZ1</accession>
<keyword evidence="6 8" id="KW-1133">Transmembrane helix</keyword>
<evidence type="ECO:0000256" key="4">
    <source>
        <dbReference type="ARBA" id="ARBA00022475"/>
    </source>
</evidence>
<feature type="transmembrane region" description="Helical" evidence="8">
    <location>
        <begin position="235"/>
        <end position="256"/>
    </location>
</feature>
<feature type="transmembrane region" description="Helical" evidence="8">
    <location>
        <begin position="125"/>
        <end position="142"/>
    </location>
</feature>
<comment type="similarity">
    <text evidence="2">Belongs to the EamA transporter family.</text>
</comment>
<feature type="transmembrane region" description="Helical" evidence="8">
    <location>
        <begin position="31"/>
        <end position="48"/>
    </location>
</feature>
<evidence type="ECO:0000256" key="6">
    <source>
        <dbReference type="ARBA" id="ARBA00022989"/>
    </source>
</evidence>
<evidence type="ECO:0000256" key="3">
    <source>
        <dbReference type="ARBA" id="ARBA00022448"/>
    </source>
</evidence>
<evidence type="ECO:0000256" key="7">
    <source>
        <dbReference type="ARBA" id="ARBA00023136"/>
    </source>
</evidence>
<feature type="transmembrane region" description="Helical" evidence="8">
    <location>
        <begin position="173"/>
        <end position="188"/>
    </location>
</feature>
<feature type="transmembrane region" description="Helical" evidence="8">
    <location>
        <begin position="200"/>
        <end position="220"/>
    </location>
</feature>